<dbReference type="AlphaFoldDB" id="A0A4U0XK72"/>
<organism evidence="3 4">
    <name type="scientific">Friedmanniomyces simplex</name>
    <dbReference type="NCBI Taxonomy" id="329884"/>
    <lineage>
        <taxon>Eukaryota</taxon>
        <taxon>Fungi</taxon>
        <taxon>Dikarya</taxon>
        <taxon>Ascomycota</taxon>
        <taxon>Pezizomycotina</taxon>
        <taxon>Dothideomycetes</taxon>
        <taxon>Dothideomycetidae</taxon>
        <taxon>Mycosphaerellales</taxon>
        <taxon>Teratosphaeriaceae</taxon>
        <taxon>Friedmanniomyces</taxon>
    </lineage>
</organism>
<dbReference type="Proteomes" id="UP000309340">
    <property type="component" value="Unassembled WGS sequence"/>
</dbReference>
<accession>A0A4U0XK72</accession>
<comment type="caution">
    <text evidence="3">The sequence shown here is derived from an EMBL/GenBank/DDBJ whole genome shotgun (WGS) entry which is preliminary data.</text>
</comment>
<dbReference type="Pfam" id="PF13409">
    <property type="entry name" value="GST_N_2"/>
    <property type="match status" value="1"/>
</dbReference>
<dbReference type="Gene3D" id="1.20.1050.10">
    <property type="match status" value="1"/>
</dbReference>
<name>A0A4U0XK72_9PEZI</name>
<evidence type="ECO:0000313" key="4">
    <source>
        <dbReference type="Proteomes" id="UP000309340"/>
    </source>
</evidence>
<feature type="domain" description="GST N-terminal" evidence="1">
    <location>
        <begin position="22"/>
        <end position="98"/>
    </location>
</feature>
<evidence type="ECO:0000259" key="2">
    <source>
        <dbReference type="Pfam" id="PF22041"/>
    </source>
</evidence>
<dbReference type="STRING" id="329884.A0A4U0XK72"/>
<protein>
    <submittedName>
        <fullName evidence="3">Uncharacterized protein</fullName>
    </submittedName>
</protein>
<dbReference type="InterPro" id="IPR054416">
    <property type="entry name" value="GST_UstS-like_C"/>
</dbReference>
<proteinExistence type="predicted"/>
<gene>
    <name evidence="3" type="ORF">B0A55_03137</name>
</gene>
<evidence type="ECO:0000313" key="3">
    <source>
        <dbReference type="EMBL" id="TKA77612.1"/>
    </source>
</evidence>
<dbReference type="InterPro" id="IPR036249">
    <property type="entry name" value="Thioredoxin-like_sf"/>
</dbReference>
<evidence type="ECO:0000259" key="1">
    <source>
        <dbReference type="Pfam" id="PF13409"/>
    </source>
</evidence>
<reference evidence="3 4" key="1">
    <citation type="submission" date="2017-03" db="EMBL/GenBank/DDBJ databases">
        <title>Genomes of endolithic fungi from Antarctica.</title>
        <authorList>
            <person name="Coleine C."/>
            <person name="Masonjones S."/>
            <person name="Stajich J.E."/>
        </authorList>
    </citation>
    <scope>NUCLEOTIDE SEQUENCE [LARGE SCALE GENOMIC DNA]</scope>
    <source>
        <strain evidence="3 4">CCFEE 5184</strain>
    </source>
</reference>
<keyword evidence="4" id="KW-1185">Reference proteome</keyword>
<dbReference type="Pfam" id="PF22041">
    <property type="entry name" value="GST_C_7"/>
    <property type="match status" value="1"/>
</dbReference>
<dbReference type="OrthoDB" id="4951845at2759"/>
<dbReference type="InterPro" id="IPR004045">
    <property type="entry name" value="Glutathione_S-Trfase_N"/>
</dbReference>
<sequence>MVTHAEPEIILYDLACIKKICFSPAVWRIRLMLNYKKIPYRTIFLEFPDIEPTLTKLGLDPGTAPSGARNKFTLPTIHHLPTNIHLMDSHPIAHFLESTYPDPPIPLTSPLGTEIELQARAVIGKVFRTCILPREIHILSPRAQEYFRRTREADLGGKRLEELLGEGEEERSWEAAGKGMRGVGELLRTNRAEGPFAARVVDEGVFGRVVVLPGFRDVYEACLPYMERKD</sequence>
<dbReference type="Gene3D" id="3.40.30.10">
    <property type="entry name" value="Glutaredoxin"/>
    <property type="match status" value="1"/>
</dbReference>
<feature type="domain" description="Glutathione S-transferase UstS-like C-terminal" evidence="2">
    <location>
        <begin position="122"/>
        <end position="196"/>
    </location>
</feature>
<dbReference type="SUPFAM" id="SSF52833">
    <property type="entry name" value="Thioredoxin-like"/>
    <property type="match status" value="1"/>
</dbReference>
<dbReference type="EMBL" id="NAJQ01000133">
    <property type="protein sequence ID" value="TKA77612.1"/>
    <property type="molecule type" value="Genomic_DNA"/>
</dbReference>